<dbReference type="eggNOG" id="ENOG503333N">
    <property type="taxonomic scope" value="Bacteria"/>
</dbReference>
<dbReference type="AlphaFoldDB" id="I0WJR9"/>
<sequence>MLFNALRMPVTYLYYELDPDGFIALLCENKDTPELECEGKCELKKVAESSTNNSKEPAKSIHYKEIQLFVESIPEFYFHNSSIDPKTSIKYSNLYTFAAINNCFHPPKI</sequence>
<accession>I0WJR9</accession>
<dbReference type="Proteomes" id="UP000005938">
    <property type="component" value="Unassembled WGS sequence"/>
</dbReference>
<comment type="caution">
    <text evidence="1">The sequence shown here is derived from an EMBL/GenBank/DDBJ whole genome shotgun (WGS) entry which is preliminary data.</text>
</comment>
<evidence type="ECO:0000313" key="1">
    <source>
        <dbReference type="EMBL" id="EID76635.1"/>
    </source>
</evidence>
<gene>
    <name evidence="1" type="ORF">W5A_01390</name>
</gene>
<name>I0WJR9_9FLAO</name>
<dbReference type="EMBL" id="AJJU01000002">
    <property type="protein sequence ID" value="EID76635.1"/>
    <property type="molecule type" value="Genomic_DNA"/>
</dbReference>
<keyword evidence="2" id="KW-1185">Reference proteome</keyword>
<organism evidence="1 2">
    <name type="scientific">Imtechella halotolerans K1</name>
    <dbReference type="NCBI Taxonomy" id="946077"/>
    <lineage>
        <taxon>Bacteria</taxon>
        <taxon>Pseudomonadati</taxon>
        <taxon>Bacteroidota</taxon>
        <taxon>Flavobacteriia</taxon>
        <taxon>Flavobacteriales</taxon>
        <taxon>Flavobacteriaceae</taxon>
        <taxon>Imtechella</taxon>
    </lineage>
</organism>
<proteinExistence type="predicted"/>
<dbReference type="PATRIC" id="fig|946077.3.peg.284"/>
<evidence type="ECO:0000313" key="2">
    <source>
        <dbReference type="Proteomes" id="UP000005938"/>
    </source>
</evidence>
<protein>
    <submittedName>
        <fullName evidence="1">Uncharacterized protein</fullName>
    </submittedName>
</protein>
<reference evidence="1 2" key="1">
    <citation type="journal article" date="2012" name="J. Bacteriol.">
        <title>Genome Sequence of the Halotolerant Bacterium Imtechella halotolerans K1T.</title>
        <authorList>
            <person name="Kumar S."/>
            <person name="Vikram S."/>
            <person name="Subramanian S."/>
            <person name="Raghava G.P."/>
            <person name="Pinnaka A.K."/>
        </authorList>
    </citation>
    <scope>NUCLEOTIDE SEQUENCE [LARGE SCALE GENOMIC DNA]</scope>
    <source>
        <strain evidence="1 2">K1</strain>
    </source>
</reference>
<dbReference type="STRING" id="946077.W5A_01390"/>